<comment type="caution">
    <text evidence="2">The sequence shown here is derived from an EMBL/GenBank/DDBJ whole genome shotgun (WGS) entry which is preliminary data.</text>
</comment>
<accession>A0ABW0V7C0</accession>
<evidence type="ECO:0000313" key="2">
    <source>
        <dbReference type="EMBL" id="MFC5640817.1"/>
    </source>
</evidence>
<evidence type="ECO:0000256" key="1">
    <source>
        <dbReference type="SAM" id="MobiDB-lite"/>
    </source>
</evidence>
<proteinExistence type="predicted"/>
<evidence type="ECO:0008006" key="4">
    <source>
        <dbReference type="Google" id="ProtNLM"/>
    </source>
</evidence>
<gene>
    <name evidence="2" type="ORF">ACFPZF_05535</name>
</gene>
<protein>
    <recommendedName>
        <fullName evidence="4">NlpC/P60 domain-containing protein</fullName>
    </recommendedName>
</protein>
<dbReference type="Proteomes" id="UP001596066">
    <property type="component" value="Unassembled WGS sequence"/>
</dbReference>
<dbReference type="InterPro" id="IPR038765">
    <property type="entry name" value="Papain-like_cys_pep_sf"/>
</dbReference>
<name>A0ABW0V7C0_9ACTN</name>
<dbReference type="Gene3D" id="3.90.1720.10">
    <property type="entry name" value="endopeptidase domain like (from Nostoc punctiforme)"/>
    <property type="match status" value="1"/>
</dbReference>
<feature type="compositionally biased region" description="Gly residues" evidence="1">
    <location>
        <begin position="132"/>
        <end position="153"/>
    </location>
</feature>
<evidence type="ECO:0000313" key="3">
    <source>
        <dbReference type="Proteomes" id="UP001596066"/>
    </source>
</evidence>
<dbReference type="RefSeq" id="WP_346140620.1">
    <property type="nucleotide sequence ID" value="NZ_BAAAUA010000001.1"/>
</dbReference>
<keyword evidence="3" id="KW-1185">Reference proteome</keyword>
<feature type="compositionally biased region" description="Basic and acidic residues" evidence="1">
    <location>
        <begin position="195"/>
        <end position="212"/>
    </location>
</feature>
<reference evidence="3" key="1">
    <citation type="journal article" date="2019" name="Int. J. Syst. Evol. Microbiol.">
        <title>The Global Catalogue of Microorganisms (GCM) 10K type strain sequencing project: providing services to taxonomists for standard genome sequencing and annotation.</title>
        <authorList>
            <consortium name="The Broad Institute Genomics Platform"/>
            <consortium name="The Broad Institute Genome Sequencing Center for Infectious Disease"/>
            <person name="Wu L."/>
            <person name="Ma J."/>
        </authorList>
    </citation>
    <scope>NUCLEOTIDE SEQUENCE [LARGE SCALE GENOMIC DNA]</scope>
    <source>
        <strain evidence="3">CGMCC 4.1622</strain>
    </source>
</reference>
<feature type="region of interest" description="Disordered" evidence="1">
    <location>
        <begin position="117"/>
        <end position="226"/>
    </location>
</feature>
<dbReference type="EMBL" id="JBHSOC010000007">
    <property type="protein sequence ID" value="MFC5640817.1"/>
    <property type="molecule type" value="Genomic_DNA"/>
</dbReference>
<dbReference type="SUPFAM" id="SSF54001">
    <property type="entry name" value="Cysteine proteinases"/>
    <property type="match status" value="1"/>
</dbReference>
<sequence length="380" mass="39820">MADQFKVQLQELAKIQSDFQKINAEMQQMSQRVAAIKSAVEKAAMTDLAAGGMLGIANFFAVAGQVASKVNAIADKARALEETKKQLTEGIGEDAQKIKKVIAEYEAAEKKIHDHLGKINEPKQPPAHPKQPGGGGHTRIDGTGGGGGGGGHTGEPHHPNQPGGGDHGGGGGGGDHGGHDTSGTDGSGISNRPGGKHDGPKLKDHSTGDWKTKMINGRGWDDWSPSHKWHPRNGGGAGMLAQPKLDGVSDERKAMVERAMERVDRKLGYSQGAETNGYRVDCSGFVSCAWGLPGPGTTTGPLISESGGIAHHIPKSDMQPGDAMVVHNSSEQHVVLFGGWANAQHTEMIILEDSGSQGCVSRKVSLASHAEYTAIRKNGM</sequence>
<feature type="compositionally biased region" description="Gly residues" evidence="1">
    <location>
        <begin position="162"/>
        <end position="175"/>
    </location>
</feature>
<organism evidence="2 3">
    <name type="scientific">Kitasatospora cinereorecta</name>
    <dbReference type="NCBI Taxonomy" id="285560"/>
    <lineage>
        <taxon>Bacteria</taxon>
        <taxon>Bacillati</taxon>
        <taxon>Actinomycetota</taxon>
        <taxon>Actinomycetes</taxon>
        <taxon>Kitasatosporales</taxon>
        <taxon>Streptomycetaceae</taxon>
        <taxon>Kitasatospora</taxon>
    </lineage>
</organism>